<dbReference type="Proteomes" id="UP000198284">
    <property type="component" value="Unassembled WGS sequence"/>
</dbReference>
<evidence type="ECO:0000313" key="4">
    <source>
        <dbReference type="Proteomes" id="UP000198284"/>
    </source>
</evidence>
<reference evidence="3 4" key="1">
    <citation type="submission" date="2017-06" db="EMBL/GenBank/DDBJ databases">
        <authorList>
            <person name="Kim H.J."/>
            <person name="Triplett B.A."/>
        </authorList>
    </citation>
    <scope>NUCLEOTIDE SEQUENCE [LARGE SCALE GENOMIC DNA]</scope>
    <source>
        <strain evidence="3 4">U15</strain>
    </source>
</reference>
<dbReference type="SUPFAM" id="SSF52172">
    <property type="entry name" value="CheY-like"/>
    <property type="match status" value="1"/>
</dbReference>
<dbReference type="Pfam" id="PF00072">
    <property type="entry name" value="Response_reg"/>
    <property type="match status" value="1"/>
</dbReference>
<dbReference type="PROSITE" id="PS50110">
    <property type="entry name" value="RESPONSE_REGULATORY"/>
    <property type="match status" value="1"/>
</dbReference>
<dbReference type="SMART" id="SM00448">
    <property type="entry name" value="REC"/>
    <property type="match status" value="1"/>
</dbReference>
<dbReference type="AlphaFoldDB" id="A0A239GUN8"/>
<evidence type="ECO:0000313" key="3">
    <source>
        <dbReference type="EMBL" id="SNS72946.1"/>
    </source>
</evidence>
<feature type="domain" description="Response regulatory" evidence="2">
    <location>
        <begin position="3"/>
        <end position="119"/>
    </location>
</feature>
<dbReference type="InterPro" id="IPR011006">
    <property type="entry name" value="CheY-like_superfamily"/>
</dbReference>
<proteinExistence type="predicted"/>
<evidence type="ECO:0000256" key="1">
    <source>
        <dbReference type="PROSITE-ProRule" id="PRU00169"/>
    </source>
</evidence>
<dbReference type="InterPro" id="IPR051271">
    <property type="entry name" value="2C-system_Tx_regulators"/>
</dbReference>
<dbReference type="Gene3D" id="3.40.50.2300">
    <property type="match status" value="1"/>
</dbReference>
<dbReference type="GO" id="GO:0000156">
    <property type="term" value="F:phosphorelay response regulator activity"/>
    <property type="evidence" value="ECO:0007669"/>
    <property type="project" value="TreeGrafter"/>
</dbReference>
<dbReference type="RefSeq" id="WP_089399343.1">
    <property type="nucleotide sequence ID" value="NZ_FZOT01000005.1"/>
</dbReference>
<feature type="modified residue" description="4-aspartylphosphate" evidence="1">
    <location>
        <position position="54"/>
    </location>
</feature>
<keyword evidence="4" id="KW-1185">Reference proteome</keyword>
<dbReference type="OrthoDB" id="9152510at2"/>
<name>A0A239GUN8_9BURK</name>
<organism evidence="3 4">
    <name type="scientific">Noviherbaspirillum humi</name>
    <dbReference type="NCBI Taxonomy" id="1688639"/>
    <lineage>
        <taxon>Bacteria</taxon>
        <taxon>Pseudomonadati</taxon>
        <taxon>Pseudomonadota</taxon>
        <taxon>Betaproteobacteria</taxon>
        <taxon>Burkholderiales</taxon>
        <taxon>Oxalobacteraceae</taxon>
        <taxon>Noviherbaspirillum</taxon>
    </lineage>
</organism>
<accession>A0A239GUN8</accession>
<keyword evidence="1" id="KW-0597">Phosphoprotein</keyword>
<dbReference type="EMBL" id="FZOT01000005">
    <property type="protein sequence ID" value="SNS72946.1"/>
    <property type="molecule type" value="Genomic_DNA"/>
</dbReference>
<dbReference type="InterPro" id="IPR001789">
    <property type="entry name" value="Sig_transdc_resp-reg_receiver"/>
</dbReference>
<dbReference type="PANTHER" id="PTHR45526">
    <property type="entry name" value="TRANSCRIPTIONAL REGULATORY PROTEIN DPIA"/>
    <property type="match status" value="1"/>
</dbReference>
<evidence type="ECO:0000259" key="2">
    <source>
        <dbReference type="PROSITE" id="PS50110"/>
    </source>
</evidence>
<protein>
    <submittedName>
        <fullName evidence="3">Response regulator receiver domain-containing protein</fullName>
    </submittedName>
</protein>
<sequence>MLNVMIVEDSDFVRAILRNLLLDIGGIALSGEYVAAPAAISALRVNPPDVVLLDIQLEQGSGMDVMNVVRNEHSDVKVIVVSNSPEEAIRTSYLAAGAYRFYDKSFEIRSLRKKLARLAFPETDVEDIC</sequence>
<gene>
    <name evidence="3" type="ORF">SAMN06265795_105206</name>
</gene>
<dbReference type="PANTHER" id="PTHR45526:SF1">
    <property type="entry name" value="TRANSCRIPTIONAL REGULATORY PROTEIN DCUR-RELATED"/>
    <property type="match status" value="1"/>
</dbReference>